<evidence type="ECO:0000313" key="9">
    <source>
        <dbReference type="EMBL" id="MDW5596054.1"/>
    </source>
</evidence>
<keyword evidence="6 8" id="KW-1133">Transmembrane helix</keyword>
<sequence length="343" mass="34944">MRARSVRLGPASARVDPRALVVGVLLALVCFVLLVFSIGTGDYPLSFGEVVSTLLGGGDELTQLVVETLRLPRALTALLVGGALGAAGAIFQSLTRNPLGSPDVIGFTSGASAAAVFAIVVFGGGSFAIAGSALVGGLLTAIAVYLLAWRDGVSGYRLVLIGIGLSAMLLALTDYLLTRARIEDALVASTWIVGSLDDRGWEHVRPLAVALVALVPLLVALSRSLRTLELGDDAAGALGVRLERARLGLLGCGVALTAVATSAAGPILFVALAAPQIARRLTRASGPGVIAAALMGAALLLGADLIAQRLLPARMPVGIVTGVLGGVYLIALLLREWRPSRGA</sequence>
<protein>
    <submittedName>
        <fullName evidence="9">Iron chelate uptake ABC transporter family permease subunit</fullName>
    </submittedName>
</protein>
<feature type="transmembrane region" description="Helical" evidence="8">
    <location>
        <begin position="154"/>
        <end position="177"/>
    </location>
</feature>
<evidence type="ECO:0000256" key="3">
    <source>
        <dbReference type="ARBA" id="ARBA00022448"/>
    </source>
</evidence>
<feature type="transmembrane region" description="Helical" evidence="8">
    <location>
        <begin position="286"/>
        <end position="307"/>
    </location>
</feature>
<evidence type="ECO:0000313" key="10">
    <source>
        <dbReference type="Proteomes" id="UP001284601"/>
    </source>
</evidence>
<proteinExistence type="inferred from homology"/>
<dbReference type="InterPro" id="IPR037294">
    <property type="entry name" value="ABC_BtuC-like"/>
</dbReference>
<name>A0ABU4HTF0_9ACTN</name>
<dbReference type="InterPro" id="IPR000522">
    <property type="entry name" value="ABC_transptr_permease_BtuC"/>
</dbReference>
<keyword evidence="4" id="KW-1003">Cell membrane</keyword>
<evidence type="ECO:0000256" key="6">
    <source>
        <dbReference type="ARBA" id="ARBA00022989"/>
    </source>
</evidence>
<evidence type="ECO:0000256" key="7">
    <source>
        <dbReference type="ARBA" id="ARBA00023136"/>
    </source>
</evidence>
<feature type="transmembrane region" description="Helical" evidence="8">
    <location>
        <begin position="245"/>
        <end position="274"/>
    </location>
</feature>
<dbReference type="PANTHER" id="PTHR30472">
    <property type="entry name" value="FERRIC ENTEROBACTIN TRANSPORT SYSTEM PERMEASE PROTEIN"/>
    <property type="match status" value="1"/>
</dbReference>
<comment type="similarity">
    <text evidence="2">Belongs to the binding-protein-dependent transport system permease family. FecCD subfamily.</text>
</comment>
<dbReference type="PANTHER" id="PTHR30472:SF24">
    <property type="entry name" value="FERRIC ENTEROBACTIN TRANSPORT SYSTEM PERMEASE PROTEIN FEPG"/>
    <property type="match status" value="1"/>
</dbReference>
<evidence type="ECO:0000256" key="5">
    <source>
        <dbReference type="ARBA" id="ARBA00022692"/>
    </source>
</evidence>
<feature type="transmembrane region" description="Helical" evidence="8">
    <location>
        <begin position="207"/>
        <end position="225"/>
    </location>
</feature>
<keyword evidence="5 8" id="KW-0812">Transmembrane</keyword>
<dbReference type="EMBL" id="JAWSTH010000046">
    <property type="protein sequence ID" value="MDW5596054.1"/>
    <property type="molecule type" value="Genomic_DNA"/>
</dbReference>
<dbReference type="RefSeq" id="WP_318598429.1">
    <property type="nucleotide sequence ID" value="NZ_JAWSTH010000046.1"/>
</dbReference>
<dbReference type="SUPFAM" id="SSF81345">
    <property type="entry name" value="ABC transporter involved in vitamin B12 uptake, BtuC"/>
    <property type="match status" value="1"/>
</dbReference>
<organism evidence="9 10">
    <name type="scientific">Conexibacter stalactiti</name>
    <dbReference type="NCBI Taxonomy" id="1940611"/>
    <lineage>
        <taxon>Bacteria</taxon>
        <taxon>Bacillati</taxon>
        <taxon>Actinomycetota</taxon>
        <taxon>Thermoleophilia</taxon>
        <taxon>Solirubrobacterales</taxon>
        <taxon>Conexibacteraceae</taxon>
        <taxon>Conexibacter</taxon>
    </lineage>
</organism>
<keyword evidence="10" id="KW-1185">Reference proteome</keyword>
<dbReference type="Gene3D" id="1.10.3470.10">
    <property type="entry name" value="ABC transporter involved in vitamin B12 uptake, BtuC"/>
    <property type="match status" value="1"/>
</dbReference>
<dbReference type="Pfam" id="PF01032">
    <property type="entry name" value="FecCD"/>
    <property type="match status" value="1"/>
</dbReference>
<dbReference type="CDD" id="cd06550">
    <property type="entry name" value="TM_ABC_iron-siderophores_like"/>
    <property type="match status" value="1"/>
</dbReference>
<evidence type="ECO:0000256" key="4">
    <source>
        <dbReference type="ARBA" id="ARBA00022475"/>
    </source>
</evidence>
<reference evidence="10" key="1">
    <citation type="submission" date="2023-07" db="EMBL/GenBank/DDBJ databases">
        <title>Conexibacter stalactiti sp. nov., isolated from stalactites in a lava cave and emended description of the genus Conexibacter.</title>
        <authorList>
            <person name="Lee S.D."/>
        </authorList>
    </citation>
    <scope>NUCLEOTIDE SEQUENCE [LARGE SCALE GENOMIC DNA]</scope>
    <source>
        <strain evidence="10">KCTC 39840</strain>
    </source>
</reference>
<dbReference type="Proteomes" id="UP001284601">
    <property type="component" value="Unassembled WGS sequence"/>
</dbReference>
<reference evidence="9 10" key="2">
    <citation type="submission" date="2023-10" db="EMBL/GenBank/DDBJ databases">
        <authorList>
            <person name="Han X.F."/>
        </authorList>
    </citation>
    <scope>NUCLEOTIDE SEQUENCE [LARGE SCALE GENOMIC DNA]</scope>
    <source>
        <strain evidence="9 10">KCTC 39840</strain>
    </source>
</reference>
<comment type="subcellular location">
    <subcellularLocation>
        <location evidence="1">Cell membrane</location>
        <topology evidence="1">Multi-pass membrane protein</topology>
    </subcellularLocation>
</comment>
<evidence type="ECO:0000256" key="1">
    <source>
        <dbReference type="ARBA" id="ARBA00004651"/>
    </source>
</evidence>
<gene>
    <name evidence="9" type="ORF">R7226_17035</name>
</gene>
<keyword evidence="7 8" id="KW-0472">Membrane</keyword>
<feature type="transmembrane region" description="Helical" evidence="8">
    <location>
        <begin position="115"/>
        <end position="148"/>
    </location>
</feature>
<keyword evidence="3" id="KW-0813">Transport</keyword>
<evidence type="ECO:0000256" key="2">
    <source>
        <dbReference type="ARBA" id="ARBA00007935"/>
    </source>
</evidence>
<feature type="transmembrane region" description="Helical" evidence="8">
    <location>
        <begin position="20"/>
        <end position="39"/>
    </location>
</feature>
<evidence type="ECO:0000256" key="8">
    <source>
        <dbReference type="SAM" id="Phobius"/>
    </source>
</evidence>
<feature type="transmembrane region" description="Helical" evidence="8">
    <location>
        <begin position="74"/>
        <end position="94"/>
    </location>
</feature>
<feature type="transmembrane region" description="Helical" evidence="8">
    <location>
        <begin position="313"/>
        <end position="334"/>
    </location>
</feature>
<comment type="caution">
    <text evidence="9">The sequence shown here is derived from an EMBL/GenBank/DDBJ whole genome shotgun (WGS) entry which is preliminary data.</text>
</comment>
<accession>A0ABU4HTF0</accession>